<organism evidence="3">
    <name type="scientific">Echinostoma caproni</name>
    <dbReference type="NCBI Taxonomy" id="27848"/>
    <lineage>
        <taxon>Eukaryota</taxon>
        <taxon>Metazoa</taxon>
        <taxon>Spiralia</taxon>
        <taxon>Lophotrochozoa</taxon>
        <taxon>Platyhelminthes</taxon>
        <taxon>Trematoda</taxon>
        <taxon>Digenea</taxon>
        <taxon>Plagiorchiida</taxon>
        <taxon>Echinostomata</taxon>
        <taxon>Echinostomatoidea</taxon>
        <taxon>Echinostomatidae</taxon>
        <taxon>Echinostoma</taxon>
    </lineage>
</organism>
<accession>A0A183A739</accession>
<sequence>MPSVTIAFIYNPQRSLEKSSEATVQRRSVALSAYYYDIHHQRARSITHADCLSRYAISEEASTGDYRLTQPFPVSQSDAVRETSEYYHAIIPCVRRGWRSDIERRFPEFCKRREETFVMCDGVLLQ</sequence>
<dbReference type="OrthoDB" id="6133248at2759"/>
<protein>
    <submittedName>
        <fullName evidence="1 3">Uncharacterized protein</fullName>
    </submittedName>
</protein>
<dbReference type="EMBL" id="UZAN01039845">
    <property type="protein sequence ID" value="VDP67388.1"/>
    <property type="molecule type" value="Genomic_DNA"/>
</dbReference>
<reference evidence="1 2" key="2">
    <citation type="submission" date="2018-11" db="EMBL/GenBank/DDBJ databases">
        <authorList>
            <consortium name="Pathogen Informatics"/>
        </authorList>
    </citation>
    <scope>NUCLEOTIDE SEQUENCE [LARGE SCALE GENOMIC DNA]</scope>
    <source>
        <strain evidence="1 2">Egypt</strain>
    </source>
</reference>
<evidence type="ECO:0000313" key="2">
    <source>
        <dbReference type="Proteomes" id="UP000272942"/>
    </source>
</evidence>
<dbReference type="Proteomes" id="UP000272942">
    <property type="component" value="Unassembled WGS sequence"/>
</dbReference>
<dbReference type="WBParaSite" id="ECPE_0000277701-mRNA-1">
    <property type="protein sequence ID" value="ECPE_0000277701-mRNA-1"/>
    <property type="gene ID" value="ECPE_0000277701"/>
</dbReference>
<dbReference type="AlphaFoldDB" id="A0A183A739"/>
<proteinExistence type="predicted"/>
<gene>
    <name evidence="1" type="ORF">ECPE_LOCUS2774</name>
</gene>
<evidence type="ECO:0000313" key="3">
    <source>
        <dbReference type="WBParaSite" id="ECPE_0000277701-mRNA-1"/>
    </source>
</evidence>
<name>A0A183A739_9TREM</name>
<evidence type="ECO:0000313" key="1">
    <source>
        <dbReference type="EMBL" id="VDP67388.1"/>
    </source>
</evidence>
<keyword evidence="2" id="KW-1185">Reference proteome</keyword>
<reference evidence="3" key="1">
    <citation type="submission" date="2016-06" db="UniProtKB">
        <authorList>
            <consortium name="WormBaseParasite"/>
        </authorList>
    </citation>
    <scope>IDENTIFICATION</scope>
</reference>